<proteinExistence type="inferred from homology"/>
<evidence type="ECO:0000256" key="3">
    <source>
        <dbReference type="ARBA" id="ARBA00006730"/>
    </source>
</evidence>
<dbReference type="InterPro" id="IPR023209">
    <property type="entry name" value="DAO"/>
</dbReference>
<dbReference type="InterPro" id="IPR036188">
    <property type="entry name" value="FAD/NAD-bd_sf"/>
</dbReference>
<dbReference type="Pfam" id="PF01266">
    <property type="entry name" value="DAO"/>
    <property type="match status" value="1"/>
</dbReference>
<keyword evidence="6" id="KW-0560">Oxidoreductase</keyword>
<dbReference type="Gene3D" id="3.40.50.720">
    <property type="entry name" value="NAD(P)-binding Rossmann-like Domain"/>
    <property type="match status" value="3"/>
</dbReference>
<dbReference type="SUPFAM" id="SSF51905">
    <property type="entry name" value="FAD/NAD(P)-binding domain"/>
    <property type="match status" value="1"/>
</dbReference>
<dbReference type="PANTHER" id="PTHR11530:SF11">
    <property type="entry name" value="D-ASPARTATE OXIDASE"/>
    <property type="match status" value="1"/>
</dbReference>
<dbReference type="OrthoDB" id="2015447at2759"/>
<evidence type="ECO:0000256" key="6">
    <source>
        <dbReference type="ARBA" id="ARBA00023002"/>
    </source>
</evidence>
<evidence type="ECO:0000313" key="8">
    <source>
        <dbReference type="EMBL" id="VEL25121.1"/>
    </source>
</evidence>
<dbReference type="EMBL" id="CAAALY010071782">
    <property type="protein sequence ID" value="VEL25121.1"/>
    <property type="molecule type" value="Genomic_DNA"/>
</dbReference>
<accession>A0A3S5BI54</accession>
<gene>
    <name evidence="8" type="ORF">PXEA_LOCUS18561</name>
</gene>
<comment type="similarity">
    <text evidence="3">Belongs to the DAMOX/DASOX family.</text>
</comment>
<comment type="cofactor">
    <cofactor evidence="1">
        <name>FAD</name>
        <dbReference type="ChEBI" id="CHEBI:57692"/>
    </cofactor>
</comment>
<comment type="subcellular location">
    <subcellularLocation>
        <location evidence="2">Peroxisome matrix</location>
    </subcellularLocation>
</comment>
<evidence type="ECO:0000259" key="7">
    <source>
        <dbReference type="Pfam" id="PF01266"/>
    </source>
</evidence>
<dbReference type="GO" id="GO:0003884">
    <property type="term" value="F:D-amino-acid oxidase activity"/>
    <property type="evidence" value="ECO:0007669"/>
    <property type="project" value="InterPro"/>
</dbReference>
<comment type="caution">
    <text evidence="8">The sequence shown here is derived from an EMBL/GenBank/DDBJ whole genome shotgun (WGS) entry which is preliminary data.</text>
</comment>
<protein>
    <recommendedName>
        <fullName evidence="7">FAD dependent oxidoreductase domain-containing protein</fullName>
    </recommendedName>
</protein>
<dbReference type="GO" id="GO:0005782">
    <property type="term" value="C:peroxisomal matrix"/>
    <property type="evidence" value="ECO:0007669"/>
    <property type="project" value="UniProtKB-SubCell"/>
</dbReference>
<name>A0A3S5BI54_9PLAT</name>
<evidence type="ECO:0000313" key="9">
    <source>
        <dbReference type="Proteomes" id="UP000784294"/>
    </source>
</evidence>
<feature type="domain" description="FAD dependent oxidoreductase" evidence="7">
    <location>
        <begin position="58"/>
        <end position="240"/>
    </location>
</feature>
<reference evidence="8" key="1">
    <citation type="submission" date="2018-11" db="EMBL/GenBank/DDBJ databases">
        <authorList>
            <consortium name="Pathogen Informatics"/>
        </authorList>
    </citation>
    <scope>NUCLEOTIDE SEQUENCE</scope>
</reference>
<dbReference type="Proteomes" id="UP000784294">
    <property type="component" value="Unassembled WGS sequence"/>
</dbReference>
<keyword evidence="5" id="KW-0274">FAD</keyword>
<organism evidence="8 9">
    <name type="scientific">Protopolystoma xenopodis</name>
    <dbReference type="NCBI Taxonomy" id="117903"/>
    <lineage>
        <taxon>Eukaryota</taxon>
        <taxon>Metazoa</taxon>
        <taxon>Spiralia</taxon>
        <taxon>Lophotrochozoa</taxon>
        <taxon>Platyhelminthes</taxon>
        <taxon>Monogenea</taxon>
        <taxon>Polyopisthocotylea</taxon>
        <taxon>Polystomatidea</taxon>
        <taxon>Polystomatidae</taxon>
        <taxon>Protopolystoma</taxon>
    </lineage>
</organism>
<evidence type="ECO:0000256" key="1">
    <source>
        <dbReference type="ARBA" id="ARBA00001974"/>
    </source>
</evidence>
<dbReference type="PANTHER" id="PTHR11530">
    <property type="entry name" value="D-AMINO ACID OXIDASE"/>
    <property type="match status" value="1"/>
</dbReference>
<evidence type="ECO:0000256" key="2">
    <source>
        <dbReference type="ARBA" id="ARBA00004253"/>
    </source>
</evidence>
<dbReference type="GO" id="GO:0019478">
    <property type="term" value="P:D-amino acid catabolic process"/>
    <property type="evidence" value="ECO:0007669"/>
    <property type="project" value="TreeGrafter"/>
</dbReference>
<dbReference type="AlphaFoldDB" id="A0A3S5BI54"/>
<sequence>MREGAPNMSIEQQDGKIIANNYGHGGSGWTLAPGSSEYVYNLLNTSSYAKDLPKTTPVTIVGAGVIGLFTAYTLHQKGFQNITIVAEKTTGLPSNNAAGLLAPVSMDNDPAIQKTIDEIGIEAYKLYDSIAKKKHPHFKKGAIAVPAYFRTREESGLEPYVEAKVMRPAKEVVLDFGNGTTQKMISYDDGIFIDTGELMQELTGYLKSKNVKFVQKKINSFTELKDKIIFNCTGLGSKELNNDDKLGISTGSLDYA</sequence>
<keyword evidence="4" id="KW-0285">Flavoprotein</keyword>
<evidence type="ECO:0000256" key="5">
    <source>
        <dbReference type="ARBA" id="ARBA00022827"/>
    </source>
</evidence>
<keyword evidence="9" id="KW-1185">Reference proteome</keyword>
<dbReference type="GO" id="GO:0071949">
    <property type="term" value="F:FAD binding"/>
    <property type="evidence" value="ECO:0007669"/>
    <property type="project" value="InterPro"/>
</dbReference>
<dbReference type="InterPro" id="IPR006076">
    <property type="entry name" value="FAD-dep_OxRdtase"/>
</dbReference>
<evidence type="ECO:0000256" key="4">
    <source>
        <dbReference type="ARBA" id="ARBA00022630"/>
    </source>
</evidence>